<name>A0A076PXU7_COMTE</name>
<dbReference type="Proteomes" id="UP000028782">
    <property type="component" value="Chromosome"/>
</dbReference>
<dbReference type="PANTHER" id="PTHR34219">
    <property type="entry name" value="IRON-REGULATED INNER MEMBRANE PROTEIN-RELATED"/>
    <property type="match status" value="1"/>
</dbReference>
<keyword evidence="1" id="KW-0812">Transmembrane</keyword>
<dbReference type="InterPro" id="IPR005625">
    <property type="entry name" value="PepSY-ass_TM"/>
</dbReference>
<dbReference type="KEGG" id="ctes:O987_20720"/>
<dbReference type="Pfam" id="PF03929">
    <property type="entry name" value="PepSY_TM"/>
    <property type="match status" value="1"/>
</dbReference>
<dbReference type="AlphaFoldDB" id="A0A076PXU7"/>
<feature type="transmembrane region" description="Helical" evidence="1">
    <location>
        <begin position="383"/>
        <end position="404"/>
    </location>
</feature>
<keyword evidence="1" id="KW-0472">Membrane</keyword>
<dbReference type="EMBL" id="CP006704">
    <property type="protein sequence ID" value="AIJ48237.1"/>
    <property type="molecule type" value="Genomic_DNA"/>
</dbReference>
<accession>A0A076PXU7</accession>
<organism evidence="2 3">
    <name type="scientific">Comamonas testosteroni TK102</name>
    <dbReference type="NCBI Taxonomy" id="1392005"/>
    <lineage>
        <taxon>Bacteria</taxon>
        <taxon>Pseudomonadati</taxon>
        <taxon>Pseudomonadota</taxon>
        <taxon>Betaproteobacteria</taxon>
        <taxon>Burkholderiales</taxon>
        <taxon>Comamonadaceae</taxon>
        <taxon>Comamonas</taxon>
    </lineage>
</organism>
<proteinExistence type="predicted"/>
<feature type="transmembrane region" description="Helical" evidence="1">
    <location>
        <begin position="155"/>
        <end position="176"/>
    </location>
</feature>
<evidence type="ECO:0000313" key="3">
    <source>
        <dbReference type="Proteomes" id="UP000028782"/>
    </source>
</evidence>
<gene>
    <name evidence="2" type="ORF">O987_20720</name>
</gene>
<evidence type="ECO:0000313" key="2">
    <source>
        <dbReference type="EMBL" id="AIJ48237.1"/>
    </source>
</evidence>
<dbReference type="PANTHER" id="PTHR34219:SF5">
    <property type="entry name" value="BLR4505 PROTEIN"/>
    <property type="match status" value="1"/>
</dbReference>
<protein>
    <submittedName>
        <fullName evidence="2">Peptidase</fullName>
    </submittedName>
</protein>
<sequence>MRALWTVVHRWVGLFLAAFLVMTGLTGAVLSWDHEIDDWLNADMLHTAGRGPLQTPLQLAQAVQAADARVEISYMSLGLREGEAASFLVRPLVDQATGKPHVLGYNTVFVDPVTGAITGHRDSKSLALSWRNLMPWLRHLHESLLSPTFAGSNRWGYWFMGGLALLWLADSFWALVLTLPVKKKAAAAGAQDAPAKAGGKSWWARWMPSWRIRWGAGAYKLNFDLHRAGGLWIWSVIVIVAFTSFSINLYREVFYPVMSKVSTTTPGPYETLKPAPFGSFIEPKIGFATAIEIARKEAVQLGIKTEAGGIWYGGDFPFYNVSFFDPDDETGAMGMGLSNVYVSSESGEVLGSYRPWHGTGADVFVQLQLPLHSGRILGTFGRVLISVVGVMVAMLSITGVVIWWKKRRARRTALATASA</sequence>
<feature type="transmembrane region" description="Helical" evidence="1">
    <location>
        <begin position="12"/>
        <end position="32"/>
    </location>
</feature>
<keyword evidence="1" id="KW-1133">Transmembrane helix</keyword>
<evidence type="ECO:0000256" key="1">
    <source>
        <dbReference type="SAM" id="Phobius"/>
    </source>
</evidence>
<dbReference type="RefSeq" id="WP_043374340.1">
    <property type="nucleotide sequence ID" value="NZ_CP006704.1"/>
</dbReference>
<reference evidence="2 3" key="1">
    <citation type="journal article" date="2014" name="Genome Announc.">
        <title>Complete Genome Sequence of Polychlorinated Biphenyl Degrader Comamonas testosteroni TK102 (NBRC 109938).</title>
        <authorList>
            <person name="Fukuda K."/>
            <person name="Hosoyama A."/>
            <person name="Tsuchikane K."/>
            <person name="Ohji S."/>
            <person name="Yamazoe A."/>
            <person name="Fujita N."/>
            <person name="Shintani M."/>
            <person name="Kimbara K."/>
        </authorList>
    </citation>
    <scope>NUCLEOTIDE SEQUENCE [LARGE SCALE GENOMIC DNA]</scope>
    <source>
        <strain evidence="2">TK102</strain>
    </source>
</reference>
<dbReference type="HOGENOM" id="CLU_031962_4_0_4"/>
<feature type="transmembrane region" description="Helical" evidence="1">
    <location>
        <begin position="231"/>
        <end position="250"/>
    </location>
</feature>